<dbReference type="GO" id="GO:0016272">
    <property type="term" value="C:prefoldin complex"/>
    <property type="evidence" value="ECO:0007669"/>
    <property type="project" value="InterPro"/>
</dbReference>
<evidence type="ECO:0000256" key="8">
    <source>
        <dbReference type="ARBA" id="ARBA00022723"/>
    </source>
</evidence>
<dbReference type="PANTHER" id="PTHR10286">
    <property type="entry name" value="INORGANIC PYROPHOSPHATASE"/>
    <property type="match status" value="1"/>
</dbReference>
<comment type="similarity">
    <text evidence="4">Belongs to the prefoldin subunit beta family.</text>
</comment>
<evidence type="ECO:0000256" key="1">
    <source>
        <dbReference type="ARBA" id="ARBA00001946"/>
    </source>
</evidence>
<evidence type="ECO:0000256" key="13">
    <source>
        <dbReference type="SAM" id="Coils"/>
    </source>
</evidence>
<dbReference type="GO" id="GO:0051082">
    <property type="term" value="F:unfolded protein binding"/>
    <property type="evidence" value="ECO:0007669"/>
    <property type="project" value="InterPro"/>
</dbReference>
<gene>
    <name evidence="17" type="ORF">NMOB1V02_LOCUS786</name>
</gene>
<evidence type="ECO:0000259" key="16">
    <source>
        <dbReference type="PROSITE" id="PS50033"/>
    </source>
</evidence>
<feature type="region of interest" description="Disordered" evidence="14">
    <location>
        <begin position="675"/>
        <end position="698"/>
    </location>
</feature>
<proteinExistence type="inferred from homology"/>
<name>A0A7R9BCW2_9CRUS</name>
<evidence type="ECO:0000256" key="11">
    <source>
        <dbReference type="ARBA" id="ARBA00032535"/>
    </source>
</evidence>
<dbReference type="InterPro" id="IPR015940">
    <property type="entry name" value="UBA"/>
</dbReference>
<evidence type="ECO:0000256" key="5">
    <source>
        <dbReference type="ARBA" id="ARBA00011695"/>
    </source>
</evidence>
<dbReference type="Gene3D" id="1.10.287.370">
    <property type="match status" value="1"/>
</dbReference>
<dbReference type="Pfam" id="PF00789">
    <property type="entry name" value="UBX"/>
    <property type="match status" value="1"/>
</dbReference>
<feature type="coiled-coil region" evidence="13">
    <location>
        <begin position="402"/>
        <end position="436"/>
    </location>
</feature>
<reference evidence="17" key="1">
    <citation type="submission" date="2020-11" db="EMBL/GenBank/DDBJ databases">
        <authorList>
            <person name="Tran Van P."/>
        </authorList>
    </citation>
    <scope>NUCLEOTIDE SEQUENCE</scope>
</reference>
<evidence type="ECO:0000256" key="3">
    <source>
        <dbReference type="ARBA" id="ARBA00006220"/>
    </source>
</evidence>
<evidence type="ECO:0000256" key="12">
    <source>
        <dbReference type="ARBA" id="ARBA00040300"/>
    </source>
</evidence>
<dbReference type="Proteomes" id="UP000678499">
    <property type="component" value="Unassembled WGS sequence"/>
</dbReference>
<evidence type="ECO:0000313" key="18">
    <source>
        <dbReference type="Proteomes" id="UP000678499"/>
    </source>
</evidence>
<dbReference type="CDD" id="cd00412">
    <property type="entry name" value="pyrophosphatase"/>
    <property type="match status" value="1"/>
</dbReference>
<evidence type="ECO:0000256" key="7">
    <source>
        <dbReference type="ARBA" id="ARBA00022490"/>
    </source>
</evidence>
<feature type="compositionally biased region" description="Basic and acidic residues" evidence="14">
    <location>
        <begin position="518"/>
        <end position="532"/>
    </location>
</feature>
<dbReference type="InterPro" id="IPR009053">
    <property type="entry name" value="Prefoldin"/>
</dbReference>
<dbReference type="GO" id="GO:0006457">
    <property type="term" value="P:protein folding"/>
    <property type="evidence" value="ECO:0007669"/>
    <property type="project" value="InterPro"/>
</dbReference>
<dbReference type="GO" id="GO:0004427">
    <property type="term" value="F:inorganic diphosphate phosphatase activity"/>
    <property type="evidence" value="ECO:0007669"/>
    <property type="project" value="UniProtKB-EC"/>
</dbReference>
<dbReference type="SMART" id="SM00165">
    <property type="entry name" value="UBA"/>
    <property type="match status" value="1"/>
</dbReference>
<dbReference type="SUPFAM" id="SSF46934">
    <property type="entry name" value="UBA-like"/>
    <property type="match status" value="1"/>
</dbReference>
<feature type="region of interest" description="Disordered" evidence="14">
    <location>
        <begin position="504"/>
        <end position="532"/>
    </location>
</feature>
<dbReference type="EMBL" id="CAJPEX010000071">
    <property type="protein sequence ID" value="CAG0913021.1"/>
    <property type="molecule type" value="Genomic_DNA"/>
</dbReference>
<keyword evidence="10" id="KW-0460">Magnesium</keyword>
<dbReference type="InterPro" id="IPR029071">
    <property type="entry name" value="Ubiquitin-like_domsf"/>
</dbReference>
<dbReference type="Pfam" id="PF00719">
    <property type="entry name" value="Pyrophosphatase"/>
    <property type="match status" value="1"/>
</dbReference>
<keyword evidence="9" id="KW-0378">Hydrolase</keyword>
<dbReference type="SUPFAM" id="SSF54236">
    <property type="entry name" value="Ubiquitin-like"/>
    <property type="match status" value="1"/>
</dbReference>
<dbReference type="FunFam" id="3.90.80.10:FF:000004">
    <property type="entry name" value="Inorganic pyrophosphatase"/>
    <property type="match status" value="1"/>
</dbReference>
<dbReference type="InterPro" id="IPR008162">
    <property type="entry name" value="Pyrophosphatase"/>
</dbReference>
<dbReference type="GO" id="GO:0006796">
    <property type="term" value="P:phosphate-containing compound metabolic process"/>
    <property type="evidence" value="ECO:0007669"/>
    <property type="project" value="InterPro"/>
</dbReference>
<dbReference type="InterPro" id="IPR057766">
    <property type="entry name" value="Znf-C2H2_OTU1-like_C"/>
</dbReference>
<dbReference type="SUPFAM" id="SSF46579">
    <property type="entry name" value="Prefoldin"/>
    <property type="match status" value="1"/>
</dbReference>
<evidence type="ECO:0000256" key="14">
    <source>
        <dbReference type="SAM" id="MobiDB-lite"/>
    </source>
</evidence>
<dbReference type="GO" id="GO:0005737">
    <property type="term" value="C:cytoplasm"/>
    <property type="evidence" value="ECO:0007669"/>
    <property type="project" value="UniProtKB-SubCell"/>
</dbReference>
<dbReference type="EMBL" id="OA882108">
    <property type="protein sequence ID" value="CAD7272869.1"/>
    <property type="molecule type" value="Genomic_DNA"/>
</dbReference>
<dbReference type="Pfam" id="PF24560">
    <property type="entry name" value="zf-C2H2_OTU1_C"/>
    <property type="match status" value="1"/>
</dbReference>
<comment type="cofactor">
    <cofactor evidence="1">
        <name>Mg(2+)</name>
        <dbReference type="ChEBI" id="CHEBI:18420"/>
    </cofactor>
</comment>
<dbReference type="InterPro" id="IPR036649">
    <property type="entry name" value="Pyrophosphatase_sf"/>
</dbReference>
<sequence>MRWYASIKPLLHLPGFSGYPVWRRLVLAEVKKVLRVPSFVDFSNSPSSTKNNLLRATMQVEIRGSEYTENFRIFFKNDEGRYISPMHDIPLFANVEKNILNMVVEIPRWTNAKMEIATKDPLNPIKQDSKNGKLRFVHNCFPHHGYIWNYGALPQTWENPHVTDPHTGAKGDNDPLDVVEIGSRVAKRGEVIEVKVIGILAMLDDGETDWKVIAIDVRDPVAEQINDMKDLERLMPGYFSATVEWFRIYKMPAGSPPNEFAFDGDAKDQTFALRIIEETHNEWKKLMNGTTNKGKLELTCTSSDAGGVKVDDDAAVGIVSAFGPAEGKGEIPEEGEAFTELQVKMADTNAKMALANHQTENLRRVVQRSVLTDNEMENLPVDTKVYEPVGRVFAMTSIPAVRGSLKVKEDEALEKIKALEEQKALFSNSLKDAEAKLRALLSFKLFQRRKFQYVMSEYPEAEVNQLLDMGFSLELVKFSLNANSRNVNDAVEWLLVHGEDAERSMLESMSTGNASAEEENKPAESEEKGVDDEGKSLAKSLKCLDCNTLFSNVDEAEIHASKTKHVNFSESTEEKKHLTEEEKKDRILKLQERLKLRRLEREQQEKDAAIMKEKNRIKTGKEIAEMRRKHEEQEMKKIAEERRREKLEEKQARQRVLEQIAKDRAEKAQKLDNVIPKMPSTPEPAAGTSSSEGKKSYDKTTLQLRLPNGSTLTGTFGAKETLASVRLFVANSTGNFRDPTKIGLMTNFPKRVFSSEDSDAPLYSLDLVPSAVLYVKFLEISVDAGI</sequence>
<dbReference type="InterPro" id="IPR001012">
    <property type="entry name" value="UBX_dom"/>
</dbReference>
<accession>A0A7R9BCW2</accession>
<dbReference type="EC" id="3.6.1.1" evidence="6"/>
<dbReference type="PROSITE" id="PS50033">
    <property type="entry name" value="UBX"/>
    <property type="match status" value="1"/>
</dbReference>
<comment type="similarity">
    <text evidence="3">Belongs to the PPase family.</text>
</comment>
<dbReference type="Gene3D" id="1.10.8.10">
    <property type="entry name" value="DNA helicase RuvA subunit, C-terminal domain"/>
    <property type="match status" value="1"/>
</dbReference>
<organism evidence="17">
    <name type="scientific">Notodromas monacha</name>
    <dbReference type="NCBI Taxonomy" id="399045"/>
    <lineage>
        <taxon>Eukaryota</taxon>
        <taxon>Metazoa</taxon>
        <taxon>Ecdysozoa</taxon>
        <taxon>Arthropoda</taxon>
        <taxon>Crustacea</taxon>
        <taxon>Oligostraca</taxon>
        <taxon>Ostracoda</taxon>
        <taxon>Podocopa</taxon>
        <taxon>Podocopida</taxon>
        <taxon>Cypridocopina</taxon>
        <taxon>Cypridoidea</taxon>
        <taxon>Cyprididae</taxon>
        <taxon>Notodromas</taxon>
    </lineage>
</organism>
<evidence type="ECO:0000259" key="15">
    <source>
        <dbReference type="PROSITE" id="PS50030"/>
    </source>
</evidence>
<keyword evidence="8" id="KW-0479">Metal-binding</keyword>
<feature type="domain" description="UBX" evidence="16">
    <location>
        <begin position="695"/>
        <end position="775"/>
    </location>
</feature>
<feature type="coiled-coil region" evidence="13">
    <location>
        <begin position="587"/>
        <end position="655"/>
    </location>
</feature>
<evidence type="ECO:0000256" key="6">
    <source>
        <dbReference type="ARBA" id="ARBA00012146"/>
    </source>
</evidence>
<comment type="subunit">
    <text evidence="5">Heterohexamer of two PFD-alpha type and four PFD-beta type subunits.</text>
</comment>
<comment type="subcellular location">
    <subcellularLocation>
        <location evidence="2">Cytoplasm</location>
    </subcellularLocation>
</comment>
<evidence type="ECO:0000256" key="2">
    <source>
        <dbReference type="ARBA" id="ARBA00004496"/>
    </source>
</evidence>
<dbReference type="Gene3D" id="3.10.20.90">
    <property type="entry name" value="Phosphatidylinositol 3-kinase Catalytic Subunit, Chain A, domain 1"/>
    <property type="match status" value="1"/>
</dbReference>
<evidence type="ECO:0000256" key="9">
    <source>
        <dbReference type="ARBA" id="ARBA00022801"/>
    </source>
</evidence>
<protein>
    <recommendedName>
        <fullName evidence="12">Inorganic pyrophosphatase</fullName>
        <ecNumber evidence="6">3.6.1.1</ecNumber>
    </recommendedName>
    <alternativeName>
        <fullName evidence="11">Pyrophosphate phospho-hydrolase</fullName>
    </alternativeName>
</protein>
<dbReference type="PROSITE" id="PS00387">
    <property type="entry name" value="PPASE"/>
    <property type="match status" value="1"/>
</dbReference>
<dbReference type="SUPFAM" id="SSF50324">
    <property type="entry name" value="Inorganic pyrophosphatase"/>
    <property type="match status" value="1"/>
</dbReference>
<keyword evidence="13" id="KW-0175">Coiled coil</keyword>
<dbReference type="InterPro" id="IPR009060">
    <property type="entry name" value="UBA-like_sf"/>
</dbReference>
<evidence type="ECO:0000313" key="17">
    <source>
        <dbReference type="EMBL" id="CAD7272869.1"/>
    </source>
</evidence>
<dbReference type="InterPro" id="IPR002777">
    <property type="entry name" value="PFD_beta-like"/>
</dbReference>
<dbReference type="AlphaFoldDB" id="A0A7R9BCW2"/>
<dbReference type="Gene3D" id="3.90.80.10">
    <property type="entry name" value="Inorganic pyrophosphatase"/>
    <property type="match status" value="1"/>
</dbReference>
<evidence type="ECO:0000256" key="4">
    <source>
        <dbReference type="ARBA" id="ARBA00008045"/>
    </source>
</evidence>
<keyword evidence="18" id="KW-1185">Reference proteome</keyword>
<feature type="domain" description="UBA" evidence="15">
    <location>
        <begin position="457"/>
        <end position="497"/>
    </location>
</feature>
<dbReference type="GO" id="GO:0000287">
    <property type="term" value="F:magnesium ion binding"/>
    <property type="evidence" value="ECO:0007669"/>
    <property type="project" value="InterPro"/>
</dbReference>
<keyword evidence="7" id="KW-0963">Cytoplasm</keyword>
<evidence type="ECO:0000256" key="10">
    <source>
        <dbReference type="ARBA" id="ARBA00022842"/>
    </source>
</evidence>
<dbReference type="SMART" id="SM00166">
    <property type="entry name" value="UBX"/>
    <property type="match status" value="1"/>
</dbReference>
<dbReference type="PROSITE" id="PS50030">
    <property type="entry name" value="UBA"/>
    <property type="match status" value="1"/>
</dbReference>
<dbReference type="OrthoDB" id="10254930at2759"/>
<dbReference type="Pfam" id="PF01920">
    <property type="entry name" value="Prefoldin_2"/>
    <property type="match status" value="1"/>
</dbReference>